<dbReference type="Gene3D" id="3.10.350.10">
    <property type="entry name" value="LysM domain"/>
    <property type="match status" value="5"/>
</dbReference>
<organism evidence="7 8">
    <name type="scientific">Cytospora leucostoma</name>
    <dbReference type="NCBI Taxonomy" id="1230097"/>
    <lineage>
        <taxon>Eukaryota</taxon>
        <taxon>Fungi</taxon>
        <taxon>Dikarya</taxon>
        <taxon>Ascomycota</taxon>
        <taxon>Pezizomycotina</taxon>
        <taxon>Sordariomycetes</taxon>
        <taxon>Sordariomycetidae</taxon>
        <taxon>Diaporthales</taxon>
        <taxon>Cytosporaceae</taxon>
        <taxon>Cytospora</taxon>
    </lineage>
</organism>
<feature type="domain" description="LysM" evidence="6">
    <location>
        <begin position="46"/>
        <end position="93"/>
    </location>
</feature>
<evidence type="ECO:0000313" key="8">
    <source>
        <dbReference type="Proteomes" id="UP000285146"/>
    </source>
</evidence>
<keyword evidence="2" id="KW-0843">Virulence</keyword>
<evidence type="ECO:0000256" key="5">
    <source>
        <dbReference type="SAM" id="SignalP"/>
    </source>
</evidence>
<reference evidence="7 8" key="1">
    <citation type="submission" date="2015-09" db="EMBL/GenBank/DDBJ databases">
        <title>Host preference determinants of Valsa canker pathogens revealed by comparative genomics.</title>
        <authorList>
            <person name="Yin Z."/>
            <person name="Huang L."/>
        </authorList>
    </citation>
    <scope>NUCLEOTIDE SEQUENCE [LARGE SCALE GENOMIC DNA]</scope>
    <source>
        <strain evidence="7 8">SXYLt</strain>
    </source>
</reference>
<sequence>MAKHTASGVTKAAAIWLAAVSVGHVAAQDSSPSGPTLTGIAANCDAYHTVVSGDTCYSIEQLYDITSDEFLEWNPAVSSDCLTNFWSGYSYCVGVDTSVSTSATPSSASSSGVASQTSTDAISSGTALPSSTSGGFSATSSLSSATSSSSSATDSSFSATGSSSSITSPSSSVTGSSISANASSSSVTSSSSLVANTTIAVKTTTTPYSIRYPVTSYNLTSQYTATAYPPTRTLGGEPSYCNQWHKVASGETCDSIAARFANSVTSAELLEWNPTLGDDCGGLYNGWYICVGTQPQTTLSLGWSTSATNASIPAATAWVPTTPTTTVANFTASPQQTGIPSDCQIFYLAEANDTCTTVLEIYGYLAEDDFFAWNPALGDDCNALWAGYYYCVADYGDDVPMPATVTASPSPTATGTVDTCEAWYQALGDDDCDSIADIFGTFNATDFISWNPSVWSNCANIQEDTYYCVAVPGTPTTRTTTFTPTITASTPTQTSIAADCDQLWLVSSLDTCAVIISDNDLNSTDFYTWNPAVGTDCSGLTPDYYVCVGISSTAISTALAATNAAFVTST</sequence>
<dbReference type="InParanoid" id="A0A423XKD6"/>
<dbReference type="Proteomes" id="UP000285146">
    <property type="component" value="Unassembled WGS sequence"/>
</dbReference>
<feature type="domain" description="LysM" evidence="6">
    <location>
        <begin position="422"/>
        <end position="469"/>
    </location>
</feature>
<keyword evidence="5" id="KW-0732">Signal</keyword>
<feature type="domain" description="LysM" evidence="6">
    <location>
        <begin position="243"/>
        <end position="291"/>
    </location>
</feature>
<dbReference type="PANTHER" id="PTHR34997:SF1">
    <property type="entry name" value="PEPTIDOGLYCAN-BINDING LYSIN DOMAIN"/>
    <property type="match status" value="1"/>
</dbReference>
<dbReference type="InterPro" id="IPR036779">
    <property type="entry name" value="LysM_dom_sf"/>
</dbReference>
<feature type="domain" description="LysM" evidence="6">
    <location>
        <begin position="345"/>
        <end position="392"/>
    </location>
</feature>
<accession>A0A423XKD6</accession>
<evidence type="ECO:0000256" key="3">
    <source>
        <dbReference type="ARBA" id="ARBA00044955"/>
    </source>
</evidence>
<dbReference type="OrthoDB" id="5985073at2759"/>
<feature type="signal peptide" evidence="5">
    <location>
        <begin position="1"/>
        <end position="27"/>
    </location>
</feature>
<dbReference type="InterPro" id="IPR052210">
    <property type="entry name" value="LysM1-like"/>
</dbReference>
<evidence type="ECO:0000256" key="4">
    <source>
        <dbReference type="SAM" id="MobiDB-lite"/>
    </source>
</evidence>
<keyword evidence="1" id="KW-0147">Chitin-binding</keyword>
<dbReference type="PANTHER" id="PTHR34997">
    <property type="entry name" value="AM15"/>
    <property type="match status" value="1"/>
</dbReference>
<dbReference type="InterPro" id="IPR018392">
    <property type="entry name" value="LysM"/>
</dbReference>
<evidence type="ECO:0000256" key="2">
    <source>
        <dbReference type="ARBA" id="ARBA00023026"/>
    </source>
</evidence>
<feature type="region of interest" description="Disordered" evidence="4">
    <location>
        <begin position="147"/>
        <end position="173"/>
    </location>
</feature>
<keyword evidence="8" id="KW-1185">Reference proteome</keyword>
<name>A0A423XKD6_9PEZI</name>
<dbReference type="GO" id="GO:0008061">
    <property type="term" value="F:chitin binding"/>
    <property type="evidence" value="ECO:0007669"/>
    <property type="project" value="UniProtKB-KW"/>
</dbReference>
<comment type="similarity">
    <text evidence="3">Belongs to the secreted LysM effector family.</text>
</comment>
<evidence type="ECO:0000259" key="6">
    <source>
        <dbReference type="PROSITE" id="PS51782"/>
    </source>
</evidence>
<gene>
    <name evidence="7" type="ORF">VPNG_01098</name>
</gene>
<comment type="caution">
    <text evidence="7">The sequence shown here is derived from an EMBL/GenBank/DDBJ whole genome shotgun (WGS) entry which is preliminary data.</text>
</comment>
<dbReference type="SMART" id="SM00257">
    <property type="entry name" value="LysM"/>
    <property type="match status" value="3"/>
</dbReference>
<dbReference type="EMBL" id="LKEB01000003">
    <property type="protein sequence ID" value="ROW16958.1"/>
    <property type="molecule type" value="Genomic_DNA"/>
</dbReference>
<dbReference type="SUPFAM" id="SSF54106">
    <property type="entry name" value="LysM domain"/>
    <property type="match status" value="2"/>
</dbReference>
<dbReference type="STRING" id="1230097.A0A423XKD6"/>
<feature type="chain" id="PRO_5019186827" description="LysM domain-containing protein" evidence="5">
    <location>
        <begin position="28"/>
        <end position="570"/>
    </location>
</feature>
<dbReference type="Pfam" id="PF01476">
    <property type="entry name" value="LysM"/>
    <property type="match status" value="2"/>
</dbReference>
<evidence type="ECO:0000313" key="7">
    <source>
        <dbReference type="EMBL" id="ROW16958.1"/>
    </source>
</evidence>
<evidence type="ECO:0000256" key="1">
    <source>
        <dbReference type="ARBA" id="ARBA00022669"/>
    </source>
</evidence>
<dbReference type="CDD" id="cd00118">
    <property type="entry name" value="LysM"/>
    <property type="match status" value="2"/>
</dbReference>
<dbReference type="PROSITE" id="PS51782">
    <property type="entry name" value="LYSM"/>
    <property type="match status" value="4"/>
</dbReference>
<dbReference type="AlphaFoldDB" id="A0A423XKD6"/>
<proteinExistence type="inferred from homology"/>
<protein>
    <recommendedName>
        <fullName evidence="6">LysM domain-containing protein</fullName>
    </recommendedName>
</protein>